<gene>
    <name evidence="2" type="ORF">A1Q2_08441</name>
</gene>
<keyword evidence="3" id="KW-1185">Reference proteome</keyword>
<dbReference type="OrthoDB" id="66369at2759"/>
<dbReference type="CDD" id="cd22541">
    <property type="entry name" value="SP5_N"/>
    <property type="match status" value="1"/>
</dbReference>
<dbReference type="CDD" id="cd14496">
    <property type="entry name" value="PTP_paladin"/>
    <property type="match status" value="1"/>
</dbReference>
<evidence type="ECO:0008006" key="4">
    <source>
        <dbReference type="Google" id="ProtNLM"/>
    </source>
</evidence>
<dbReference type="InParanoid" id="K1W684"/>
<evidence type="ECO:0000313" key="2">
    <source>
        <dbReference type="EMBL" id="EKC97283.1"/>
    </source>
</evidence>
<dbReference type="eggNOG" id="ENOG502QQ90">
    <property type="taxonomic scope" value="Eukaryota"/>
</dbReference>
<dbReference type="EMBL" id="AMBO01000416">
    <property type="protein sequence ID" value="EKC97283.1"/>
    <property type="molecule type" value="Genomic_DNA"/>
</dbReference>
<reference evidence="2 3" key="1">
    <citation type="journal article" date="2012" name="Eukaryot. Cell">
        <title>Genome sequence of the Trichosporon asahii environmental strain CBS 8904.</title>
        <authorList>
            <person name="Yang R.Y."/>
            <person name="Li H.T."/>
            <person name="Zhu H."/>
            <person name="Zhou G.P."/>
            <person name="Wang M."/>
            <person name="Wang L."/>
        </authorList>
    </citation>
    <scope>NUCLEOTIDE SEQUENCE [LARGE SCALE GENOMIC DNA]</scope>
    <source>
        <strain evidence="2 3">CBS 8904</strain>
    </source>
</reference>
<dbReference type="SUPFAM" id="SSF52799">
    <property type="entry name" value="(Phosphotyrosine protein) phosphatases II"/>
    <property type="match status" value="3"/>
</dbReference>
<dbReference type="Gene3D" id="3.90.190.10">
    <property type="entry name" value="Protein tyrosine phosphatase superfamily"/>
    <property type="match status" value="3"/>
</dbReference>
<dbReference type="InterPro" id="IPR029021">
    <property type="entry name" value="Prot-tyrosine_phosphatase-like"/>
</dbReference>
<evidence type="ECO:0000256" key="1">
    <source>
        <dbReference type="SAM" id="MobiDB-lite"/>
    </source>
</evidence>
<dbReference type="OMA" id="VIPIWEE"/>
<dbReference type="PANTHER" id="PTHR23339">
    <property type="entry name" value="TYROSINE SPECIFIC PROTEIN PHOSPHATASE AND DUAL SPECIFICITY PROTEIN PHOSPHATASE"/>
    <property type="match status" value="1"/>
</dbReference>
<feature type="region of interest" description="Disordered" evidence="1">
    <location>
        <begin position="1"/>
        <end position="68"/>
    </location>
</feature>
<dbReference type="SMART" id="SM01301">
    <property type="entry name" value="PTPlike_phytase"/>
    <property type="match status" value="3"/>
</dbReference>
<feature type="compositionally biased region" description="Low complexity" evidence="1">
    <location>
        <begin position="778"/>
        <end position="803"/>
    </location>
</feature>
<accession>K1W684</accession>
<evidence type="ECO:0000313" key="3">
    <source>
        <dbReference type="Proteomes" id="UP000006757"/>
    </source>
</evidence>
<feature type="region of interest" description="Disordered" evidence="1">
    <location>
        <begin position="776"/>
        <end position="803"/>
    </location>
</feature>
<dbReference type="HOGENOM" id="CLU_002812_0_0_1"/>
<proteinExistence type="predicted"/>
<dbReference type="InterPro" id="IPR050561">
    <property type="entry name" value="PTP"/>
</dbReference>
<dbReference type="Proteomes" id="UP000006757">
    <property type="component" value="Unassembled WGS sequence"/>
</dbReference>
<protein>
    <recommendedName>
        <fullName evidence="4">Inositol hexakisphosphate-domain-containing protein</fullName>
    </recommendedName>
</protein>
<feature type="compositionally biased region" description="Low complexity" evidence="1">
    <location>
        <begin position="24"/>
        <end position="52"/>
    </location>
</feature>
<dbReference type="STRING" id="1220162.K1W684"/>
<feature type="compositionally biased region" description="Polar residues" evidence="1">
    <location>
        <begin position="53"/>
        <end position="68"/>
    </location>
</feature>
<dbReference type="Pfam" id="PF14566">
    <property type="entry name" value="PTPlike_phytase"/>
    <property type="match status" value="3"/>
</dbReference>
<sequence>MASPTSSHDLQRSYSEGHPPNPPHSLSSPPTNLHHLPARSSPLAPPSRRLSSQSINQSGSQLSHTSNESLALVPREAPGSLIPSLPKPRAHPLGRARQLRADVDGVVKPDHPSFVLKTDHYPNGRALDLDLNVQGAPNFRAPDEESLNVFGVAQPTVPGLKSILTVLSCQPKTVELETDGRRRSSFAVTPEVEGQSTLWISTREETLVYMPFQTLALSDRADNLEDIERRLKLDILEESKRYGGLILCHDEVGPDTLVPTWVSVDESVIRTPKEVFNDVQKAGWRVDYSRIPVGPDRPIEDVDPLTTSLVFNCGMGVVRTTFAMVAALLLRRAQYIRRGLEDPFGSLVAASGISTQATQQQALNRSLLKVTRMLDENLPSRRSAAAIDLLSSHPNLLESLRRAHMGNYNIVLSLLSALDHGRETKRLVDVIIDNCDAVVNLRESVIEYRIKYSVASRESENSQLYLDKAMRALEQYFDLIVFAAFVDSKDGMASGAKFSEWLRARPEIWNQIKILRRRWGDRLFAFAPANDLSVISRSLDLGDRRERRYDPTLEIEAVKADIRTLLKRDLWIANTAPSSDGIRGAIGFRQVQGTSIYATGQPTEDAITNILHIIKERQPDISSVVWICLREEPLVMINAALRNMRDYTGVGSSRLELLEERLKSDVVAELAAFGGSVLVHTEDSAGRVVPLWEKVEKLDVETLRQVMDSVSEHTSDVKFTFERVPITSESSPDLLDVMMRIDIEKTAVILNDQLGRGRSSNCAAIVFLIQRWLKKNRQQPTTPRRTQSRSRMSQPPSRAPASRTSWQIINSCLRVIRNGLDVKAIVDEAIDRTSSSFKLRDAIEDARDAAQRAKTTEQRHQAVDSGMHHLLRYFHLIVFQAYLDDTVPDDETAYTFESFVKHRPVFKTLETELLHGGINSLTPIERTEPLQGLALEDEVHSIVANRAGAILSAQTILKSDFFLGLQKQSLPERVDGAANYRRVPLLLEDGQPQQGEEHYVYGTGEGLRNALTKMGCAPDGPRRVLWTSLREEPVLYIMGRPHVLRLVDRPLTNVETTGVTAAVVERMEATLKEDVLREIRQSGGRMLLHDEVETKPGVYEVVPIWEQVGEDDVMTPSELYARVEKEDYHVDYMRIAITDEQAPLPAALQQIVQRVSLGLGQGDDFVFNCQMGRGRTTTGMIAASLIATIAEEDMSDPALFEEDMDGETDTDMPEEAQYLNGEYKTILQLVTVLSHGKRAKRLTDRVINAMEGVQNLRRAVYEQDDQRLAKLPVLSSTQLTSPSFKLKVAAADPGSAKHAQLLHQGINYLYRYGALIVLANFLLESKEKGVALKDADFPSWLEARREIRNVLSRKTLD</sequence>
<feature type="compositionally biased region" description="Polar residues" evidence="1">
    <location>
        <begin position="1"/>
        <end position="14"/>
    </location>
</feature>
<organism evidence="2 3">
    <name type="scientific">Trichosporon asahii var. asahii (strain CBS 8904)</name>
    <name type="common">Yeast</name>
    <dbReference type="NCBI Taxonomy" id="1220162"/>
    <lineage>
        <taxon>Eukaryota</taxon>
        <taxon>Fungi</taxon>
        <taxon>Dikarya</taxon>
        <taxon>Basidiomycota</taxon>
        <taxon>Agaricomycotina</taxon>
        <taxon>Tremellomycetes</taxon>
        <taxon>Trichosporonales</taxon>
        <taxon>Trichosporonaceae</taxon>
        <taxon>Trichosporon</taxon>
    </lineage>
</organism>
<name>K1W684_TRIAC</name>
<comment type="caution">
    <text evidence="2">The sequence shown here is derived from an EMBL/GenBank/DDBJ whole genome shotgun (WGS) entry which is preliminary data.</text>
</comment>